<protein>
    <submittedName>
        <fullName evidence="1">Uncharacterized protein</fullName>
    </submittedName>
</protein>
<name>A0ABP6ZTZ9_9ACTN</name>
<dbReference type="EMBL" id="BAABDQ010000056">
    <property type="protein sequence ID" value="GAA3617743.1"/>
    <property type="molecule type" value="Genomic_DNA"/>
</dbReference>
<proteinExistence type="predicted"/>
<comment type="caution">
    <text evidence="1">The sequence shown here is derived from an EMBL/GenBank/DDBJ whole genome shotgun (WGS) entry which is preliminary data.</text>
</comment>
<sequence>MIRWTYEKAVRGASEPVVETFIASSWRLSGVPASDYRERQAGFGVDHCTRLEQGRTTGVSDAALAWNPLTAAHPTTSA</sequence>
<dbReference type="Proteomes" id="UP001500630">
    <property type="component" value="Unassembled WGS sequence"/>
</dbReference>
<evidence type="ECO:0000313" key="1">
    <source>
        <dbReference type="EMBL" id="GAA3617743.1"/>
    </source>
</evidence>
<reference evidence="2" key="1">
    <citation type="journal article" date="2019" name="Int. J. Syst. Evol. Microbiol.">
        <title>The Global Catalogue of Microorganisms (GCM) 10K type strain sequencing project: providing services to taxonomists for standard genome sequencing and annotation.</title>
        <authorList>
            <consortium name="The Broad Institute Genomics Platform"/>
            <consortium name="The Broad Institute Genome Sequencing Center for Infectious Disease"/>
            <person name="Wu L."/>
            <person name="Ma J."/>
        </authorList>
    </citation>
    <scope>NUCLEOTIDE SEQUENCE [LARGE SCALE GENOMIC DNA]</scope>
    <source>
        <strain evidence="2">JCM 17326</strain>
    </source>
</reference>
<organism evidence="1 2">
    <name type="scientific">Nonomuraea rosea</name>
    <dbReference type="NCBI Taxonomy" id="638574"/>
    <lineage>
        <taxon>Bacteria</taxon>
        <taxon>Bacillati</taxon>
        <taxon>Actinomycetota</taxon>
        <taxon>Actinomycetes</taxon>
        <taxon>Streptosporangiales</taxon>
        <taxon>Streptosporangiaceae</taxon>
        <taxon>Nonomuraea</taxon>
    </lineage>
</organism>
<keyword evidence="2" id="KW-1185">Reference proteome</keyword>
<accession>A0ABP6ZTZ9</accession>
<evidence type="ECO:0000313" key="2">
    <source>
        <dbReference type="Proteomes" id="UP001500630"/>
    </source>
</evidence>
<gene>
    <name evidence="1" type="ORF">GCM10022419_124080</name>
</gene>